<dbReference type="SUPFAM" id="SSF55103">
    <property type="entry name" value="FAD-linked oxidases, C-terminal domain"/>
    <property type="match status" value="1"/>
</dbReference>
<dbReference type="EMBL" id="JLXW01000010">
    <property type="protein sequence ID" value="KBZ61034.1"/>
    <property type="molecule type" value="Genomic_DNA"/>
</dbReference>
<dbReference type="Gene3D" id="3.30.43.10">
    <property type="entry name" value="Uridine Diphospho-n-acetylenolpyruvylglucosamine Reductase, domain 2"/>
    <property type="match status" value="1"/>
</dbReference>
<organism evidence="6 7">
    <name type="scientific">Mycobacterium [tuberculosis] TKK-01-0051</name>
    <dbReference type="NCBI Taxonomy" id="1324261"/>
    <lineage>
        <taxon>Bacteria</taxon>
        <taxon>Bacillati</taxon>
        <taxon>Actinomycetota</taxon>
        <taxon>Actinomycetes</taxon>
        <taxon>Mycobacteriales</taxon>
        <taxon>Mycobacteriaceae</taxon>
        <taxon>Mycobacterium</taxon>
        <taxon>Mycobacterium avium complex (MAC)</taxon>
    </lineage>
</organism>
<keyword evidence="3" id="KW-0274">FAD</keyword>
<dbReference type="InterPro" id="IPR016170">
    <property type="entry name" value="Cytok_DH_C_sf"/>
</dbReference>
<keyword evidence="4" id="KW-0560">Oxidoreductase</keyword>
<evidence type="ECO:0000313" key="7">
    <source>
        <dbReference type="Proteomes" id="UP000025947"/>
    </source>
</evidence>
<evidence type="ECO:0000256" key="3">
    <source>
        <dbReference type="ARBA" id="ARBA00022827"/>
    </source>
</evidence>
<dbReference type="PANTHER" id="PTHR11748">
    <property type="entry name" value="D-LACTATE DEHYDROGENASE"/>
    <property type="match status" value="1"/>
</dbReference>
<evidence type="ECO:0000259" key="5">
    <source>
        <dbReference type="PROSITE" id="PS51387"/>
    </source>
</evidence>
<dbReference type="InterPro" id="IPR016164">
    <property type="entry name" value="FAD-linked_Oxase-like_C"/>
</dbReference>
<dbReference type="PANTHER" id="PTHR11748:SF114">
    <property type="entry name" value="ARYL-ALCOHOL OXIDASE VANILLYL-ALCOHOL OXIDASE (AFU_ORTHOLOGUE AFUA_3G09500)-RELATED"/>
    <property type="match status" value="1"/>
</dbReference>
<dbReference type="InterPro" id="IPR036318">
    <property type="entry name" value="FAD-bd_PCMH-like_sf"/>
</dbReference>
<gene>
    <name evidence="6" type="ORF">K875_03985</name>
</gene>
<evidence type="ECO:0000256" key="2">
    <source>
        <dbReference type="ARBA" id="ARBA00022630"/>
    </source>
</evidence>
<keyword evidence="2" id="KW-0285">Flavoprotein</keyword>
<accession>A0A051TVS8</accession>
<dbReference type="Gene3D" id="1.10.45.10">
    <property type="entry name" value="Vanillyl-alcohol Oxidase, Chain A, domain 4"/>
    <property type="match status" value="1"/>
</dbReference>
<dbReference type="AlphaFoldDB" id="A0A051TVS8"/>
<dbReference type="InterPro" id="IPR006094">
    <property type="entry name" value="Oxid_FAD_bind_N"/>
</dbReference>
<dbReference type="Proteomes" id="UP000025947">
    <property type="component" value="Unassembled WGS sequence"/>
</dbReference>
<dbReference type="PROSITE" id="PS51387">
    <property type="entry name" value="FAD_PCMH"/>
    <property type="match status" value="1"/>
</dbReference>
<name>A0A051TVS8_9MYCO</name>
<evidence type="ECO:0000256" key="1">
    <source>
        <dbReference type="ARBA" id="ARBA00001974"/>
    </source>
</evidence>
<dbReference type="SUPFAM" id="SSF56176">
    <property type="entry name" value="FAD-binding/transporter-associated domain-like"/>
    <property type="match status" value="1"/>
</dbReference>
<sequence length="534" mass="57825">MTTIETPNVSAEAQAKAINAMISALGADAVVTGGEDLEFFRDPYGYAGDPSICAAAVFPASVEDVQAVLRIANQYRVPLWTSSTGRNNGYGGAAARVSGSIAVSLRRMNRVLEVNEELAYAIVEPGVSFFDFYEHLSKGGFKLLMSTADLGWGSVVGNTLDHGIGYTVYGDHASAQCGMEVVLANGDVLRTGMGAKTNSLAWAAHPRGYGPSPDGLFKQSNFGIVTKIGVWLMPRPERYKACTLMLKDKGDLSQCIDVLRPLIIDRTINGLTTIGNAFAVGAAATQRTMWYDGDGPMPLEAIDNMVQTLGIGHWNARIPFYGRKDVIEAQYAVFEEAIRQLPSAVVETHTYTEDEYNTDIPWPEQVPAGIPNNELLGLIKWRASEGGGHAGFSPVTVATGAEAQRAMDIVESITRRHGVDISAGFALYGRSAILLSTMLFDTANEAEVRQAQAACKSMVVEAGKAGFGEYRAHTDYMDLSADQFDFNDHAQRRFNELIKDTLDPNGILSPGKQGIWPRHLRDIRESVDQNGEGK</sequence>
<dbReference type="GO" id="GO:1903457">
    <property type="term" value="P:lactate catabolic process"/>
    <property type="evidence" value="ECO:0007669"/>
    <property type="project" value="TreeGrafter"/>
</dbReference>
<comment type="caution">
    <text evidence="6">The sequence shown here is derived from an EMBL/GenBank/DDBJ whole genome shotgun (WGS) entry which is preliminary data.</text>
</comment>
<dbReference type="RefSeq" id="WP_044486430.1">
    <property type="nucleotide sequence ID" value="NZ_KK328284.1"/>
</dbReference>
<proteinExistence type="predicted"/>
<dbReference type="InterPro" id="IPR004113">
    <property type="entry name" value="FAD-bd_oxidored_4_C"/>
</dbReference>
<dbReference type="InterPro" id="IPR016167">
    <property type="entry name" value="FAD-bd_PCMH_sub1"/>
</dbReference>
<keyword evidence="7" id="KW-1185">Reference proteome</keyword>
<dbReference type="HOGENOM" id="CLU_024402_0_1_11"/>
<dbReference type="Pfam" id="PF01565">
    <property type="entry name" value="FAD_binding_4"/>
    <property type="match status" value="1"/>
</dbReference>
<evidence type="ECO:0000256" key="4">
    <source>
        <dbReference type="ARBA" id="ARBA00023002"/>
    </source>
</evidence>
<feature type="domain" description="FAD-binding PCMH-type" evidence="5">
    <location>
        <begin position="46"/>
        <end position="235"/>
    </location>
</feature>
<dbReference type="InterPro" id="IPR016169">
    <property type="entry name" value="FAD-bd_PCMH_sub2"/>
</dbReference>
<dbReference type="Gene3D" id="3.30.465.10">
    <property type="match status" value="1"/>
</dbReference>
<dbReference type="Pfam" id="PF02913">
    <property type="entry name" value="FAD-oxidase_C"/>
    <property type="match status" value="1"/>
</dbReference>
<dbReference type="InterPro" id="IPR016166">
    <property type="entry name" value="FAD-bd_PCMH"/>
</dbReference>
<dbReference type="GO" id="GO:0071949">
    <property type="term" value="F:FAD binding"/>
    <property type="evidence" value="ECO:0007669"/>
    <property type="project" value="InterPro"/>
</dbReference>
<dbReference type="Gene3D" id="3.40.462.10">
    <property type="entry name" value="FAD-linked oxidases, C-terminal domain"/>
    <property type="match status" value="1"/>
</dbReference>
<dbReference type="GO" id="GO:0008720">
    <property type="term" value="F:D-lactate dehydrogenase (NAD+) activity"/>
    <property type="evidence" value="ECO:0007669"/>
    <property type="project" value="TreeGrafter"/>
</dbReference>
<protein>
    <recommendedName>
        <fullName evidence="5">FAD-binding PCMH-type domain-containing protein</fullName>
    </recommendedName>
</protein>
<comment type="cofactor">
    <cofactor evidence="1">
        <name>FAD</name>
        <dbReference type="ChEBI" id="CHEBI:57692"/>
    </cofactor>
</comment>
<dbReference type="GO" id="GO:0004458">
    <property type="term" value="F:D-lactate dehydrogenase (cytochrome) activity"/>
    <property type="evidence" value="ECO:0007669"/>
    <property type="project" value="TreeGrafter"/>
</dbReference>
<dbReference type="InterPro" id="IPR016171">
    <property type="entry name" value="Vanillyl_alc_oxidase_C-sub2"/>
</dbReference>
<evidence type="ECO:0000313" key="6">
    <source>
        <dbReference type="EMBL" id="KBZ61034.1"/>
    </source>
</evidence>
<dbReference type="PATRIC" id="fig|1324261.3.peg.4025"/>
<reference evidence="6 7" key="1">
    <citation type="submission" date="2014-04" db="EMBL/GenBank/DDBJ databases">
        <title>The Genome Sequence of Mycobacterium tuberculosis TKK-01-0051.</title>
        <authorList>
            <consortium name="The Broad Institute Genomics Platform"/>
            <consortium name="The Broad Institute Genome Sequencing Center for Infectious Disease"/>
            <person name="Earl A.M."/>
            <person name="Cohen K."/>
            <person name="Pym A."/>
            <person name="Bishai W."/>
            <person name="Maharaj K."/>
            <person name="Desjardins C."/>
            <person name="Abeel T."/>
            <person name="Young S."/>
            <person name="Zeng Q."/>
            <person name="Gargeya S."/>
            <person name="Abouelleil A."/>
            <person name="Alvarado L."/>
            <person name="Chapman S.B."/>
            <person name="Gainer-Dewar J."/>
            <person name="Goldberg J."/>
            <person name="Griggs A."/>
            <person name="Gujja S."/>
            <person name="Hansen M."/>
            <person name="Howarth C."/>
            <person name="Imamovic A."/>
            <person name="Larimer J."/>
            <person name="Murphy C."/>
            <person name="Naylor J."/>
            <person name="Pearson M."/>
            <person name="Poon T.W."/>
            <person name="Priest M."/>
            <person name="Roberts A."/>
            <person name="Saif S."/>
            <person name="Shea T."/>
            <person name="Sykes S."/>
            <person name="Wortman J."/>
            <person name="Nusbaum C."/>
            <person name="Birren B."/>
        </authorList>
    </citation>
    <scope>NUCLEOTIDE SEQUENCE [LARGE SCALE GENOMIC DNA]</scope>
    <source>
        <strain evidence="6 7">TKK-01-0051</strain>
    </source>
</reference>